<protein>
    <submittedName>
        <fullName evidence="1">Uncharacterized protein</fullName>
    </submittedName>
</protein>
<evidence type="ECO:0000313" key="1">
    <source>
        <dbReference type="EMBL" id="KKK43302.1"/>
    </source>
</evidence>
<dbReference type="EMBL" id="LAZR01070258">
    <property type="protein sequence ID" value="KKK43302.1"/>
    <property type="molecule type" value="Genomic_DNA"/>
</dbReference>
<gene>
    <name evidence="1" type="ORF">LCGC14_3168630</name>
</gene>
<proteinExistence type="predicted"/>
<dbReference type="AlphaFoldDB" id="A0A0F8VG05"/>
<accession>A0A0F8VG05</accession>
<reference evidence="1" key="1">
    <citation type="journal article" date="2015" name="Nature">
        <title>Complex archaea that bridge the gap between prokaryotes and eukaryotes.</title>
        <authorList>
            <person name="Spang A."/>
            <person name="Saw J.H."/>
            <person name="Jorgensen S.L."/>
            <person name="Zaremba-Niedzwiedzka K."/>
            <person name="Martijn J."/>
            <person name="Lind A.E."/>
            <person name="van Eijk R."/>
            <person name="Schleper C."/>
            <person name="Guy L."/>
            <person name="Ettema T.J."/>
        </authorList>
    </citation>
    <scope>NUCLEOTIDE SEQUENCE</scope>
</reference>
<organism evidence="1">
    <name type="scientific">marine sediment metagenome</name>
    <dbReference type="NCBI Taxonomy" id="412755"/>
    <lineage>
        <taxon>unclassified sequences</taxon>
        <taxon>metagenomes</taxon>
        <taxon>ecological metagenomes</taxon>
    </lineage>
</organism>
<sequence length="110" mass="12567">MMCLFCDTAREDRKRHDEIAAENARLHERVKELEFWWNTTERERDGYAAQSKVRGEALKELVGNINLVTTQGGNLYVLYVAHREKAEASLGQAHIAIAISPEQARKKEGK</sequence>
<name>A0A0F8VG05_9ZZZZ</name>
<comment type="caution">
    <text evidence="1">The sequence shown here is derived from an EMBL/GenBank/DDBJ whole genome shotgun (WGS) entry which is preliminary data.</text>
</comment>